<dbReference type="NCBIfam" id="TIGR02872">
    <property type="entry name" value="spore_ytvI"/>
    <property type="match status" value="1"/>
</dbReference>
<protein>
    <submittedName>
        <fullName evidence="7">Sporulation integral membrane protein YtvI</fullName>
    </submittedName>
</protein>
<keyword evidence="3 6" id="KW-0812">Transmembrane</keyword>
<reference evidence="8" key="1">
    <citation type="journal article" date="2019" name="Int. J. Syst. Evol. Microbiol.">
        <title>The Global Catalogue of Microorganisms (GCM) 10K type strain sequencing project: providing services to taxonomists for standard genome sequencing and annotation.</title>
        <authorList>
            <consortium name="The Broad Institute Genomics Platform"/>
            <consortium name="The Broad Institute Genome Sequencing Center for Infectious Disease"/>
            <person name="Wu L."/>
            <person name="Ma J."/>
        </authorList>
    </citation>
    <scope>NUCLEOTIDE SEQUENCE [LARGE SCALE GENOMIC DNA]</scope>
    <source>
        <strain evidence="8">CCM 8749</strain>
    </source>
</reference>
<proteinExistence type="inferred from homology"/>
<dbReference type="EMBL" id="JBHSQV010000010">
    <property type="protein sequence ID" value="MFC5985174.1"/>
    <property type="molecule type" value="Genomic_DNA"/>
</dbReference>
<dbReference type="PANTHER" id="PTHR21716">
    <property type="entry name" value="TRANSMEMBRANE PROTEIN"/>
    <property type="match status" value="1"/>
</dbReference>
<evidence type="ECO:0000256" key="5">
    <source>
        <dbReference type="ARBA" id="ARBA00023136"/>
    </source>
</evidence>
<evidence type="ECO:0000313" key="7">
    <source>
        <dbReference type="EMBL" id="MFC5985174.1"/>
    </source>
</evidence>
<evidence type="ECO:0000256" key="1">
    <source>
        <dbReference type="ARBA" id="ARBA00004141"/>
    </source>
</evidence>
<feature type="transmembrane region" description="Helical" evidence="6">
    <location>
        <begin position="246"/>
        <end position="273"/>
    </location>
</feature>
<dbReference type="PANTHER" id="PTHR21716:SF68">
    <property type="entry name" value="TRANSPORT PROTEIN YTVI-RELATED"/>
    <property type="match status" value="1"/>
</dbReference>
<comment type="similarity">
    <text evidence="2">Belongs to the autoinducer-2 exporter (AI-2E) (TC 2.A.86) family.</text>
</comment>
<feature type="transmembrane region" description="Helical" evidence="6">
    <location>
        <begin position="65"/>
        <end position="89"/>
    </location>
</feature>
<evidence type="ECO:0000256" key="3">
    <source>
        <dbReference type="ARBA" id="ARBA00022692"/>
    </source>
</evidence>
<gene>
    <name evidence="7" type="primary">ytvI</name>
    <name evidence="7" type="ORF">ACFPXP_01645</name>
</gene>
<evidence type="ECO:0000256" key="2">
    <source>
        <dbReference type="ARBA" id="ARBA00009773"/>
    </source>
</evidence>
<feature type="transmembrane region" description="Helical" evidence="6">
    <location>
        <begin position="318"/>
        <end position="344"/>
    </location>
</feature>
<keyword evidence="8" id="KW-1185">Reference proteome</keyword>
<feature type="transmembrane region" description="Helical" evidence="6">
    <location>
        <begin position="12"/>
        <end position="29"/>
    </location>
</feature>
<sequence>MLSFYQKYWRTAFDIGLIILTVFLTMWLFSYLYAIAAPIFLALIIFFIIEPLARFLHRKKIKKSIATGISMLLFIMIILGSIIGASVIFVGQITNLAERIPEYGRILQEQFGVQLEDLQRQINALPPEFTDKAKEYTGVVTEKGSEIAQWLLTYLVGMLSSFSTFIINFVIAIILAYFLSVEIDYWKRIANEKTPRTFKTAFLFLKENVLKGIGGYLKAQLKLISITFVIIYISLLILRVDNAFSIAVLAAVFDLLPLLGVSAVFIPWIIYLFIVGHISLAIWLSVLLLLVILFRQIFEPKITGDTLGVSAFTTLAFMVVSLSLFGVAGLILSPILIILIKALYDQGYLHKWIRLPEDEYDVSDSTKS</sequence>
<dbReference type="Proteomes" id="UP001596250">
    <property type="component" value="Unassembled WGS sequence"/>
</dbReference>
<evidence type="ECO:0000256" key="6">
    <source>
        <dbReference type="SAM" id="Phobius"/>
    </source>
</evidence>
<organism evidence="7 8">
    <name type="scientific">Marinicrinis lubricantis</name>
    <dbReference type="NCBI Taxonomy" id="2086470"/>
    <lineage>
        <taxon>Bacteria</taxon>
        <taxon>Bacillati</taxon>
        <taxon>Bacillota</taxon>
        <taxon>Bacilli</taxon>
        <taxon>Bacillales</taxon>
        <taxon>Paenibacillaceae</taxon>
    </lineage>
</organism>
<feature type="transmembrane region" description="Helical" evidence="6">
    <location>
        <begin position="151"/>
        <end position="179"/>
    </location>
</feature>
<dbReference type="InterPro" id="IPR014227">
    <property type="entry name" value="YtvI-like"/>
</dbReference>
<name>A0ABW1IJF7_9BACL</name>
<dbReference type="Pfam" id="PF01594">
    <property type="entry name" value="AI-2E_transport"/>
    <property type="match status" value="1"/>
</dbReference>
<dbReference type="InterPro" id="IPR002549">
    <property type="entry name" value="AI-2E-like"/>
</dbReference>
<feature type="transmembrane region" description="Helical" evidence="6">
    <location>
        <begin position="280"/>
        <end position="298"/>
    </location>
</feature>
<keyword evidence="4 6" id="KW-1133">Transmembrane helix</keyword>
<comment type="caution">
    <text evidence="7">The sequence shown here is derived from an EMBL/GenBank/DDBJ whole genome shotgun (WGS) entry which is preliminary data.</text>
</comment>
<feature type="transmembrane region" description="Helical" evidence="6">
    <location>
        <begin position="221"/>
        <end position="240"/>
    </location>
</feature>
<evidence type="ECO:0000256" key="4">
    <source>
        <dbReference type="ARBA" id="ARBA00022989"/>
    </source>
</evidence>
<feature type="transmembrane region" description="Helical" evidence="6">
    <location>
        <begin position="35"/>
        <end position="53"/>
    </location>
</feature>
<accession>A0ABW1IJF7</accession>
<comment type="subcellular location">
    <subcellularLocation>
        <location evidence="1">Membrane</location>
        <topology evidence="1">Multi-pass membrane protein</topology>
    </subcellularLocation>
</comment>
<keyword evidence="5 6" id="KW-0472">Membrane</keyword>
<dbReference type="RefSeq" id="WP_379891755.1">
    <property type="nucleotide sequence ID" value="NZ_CBCSCT010000003.1"/>
</dbReference>
<evidence type="ECO:0000313" key="8">
    <source>
        <dbReference type="Proteomes" id="UP001596250"/>
    </source>
</evidence>